<keyword evidence="4" id="KW-1185">Reference proteome</keyword>
<dbReference type="EMBL" id="LRPN01000109">
    <property type="protein sequence ID" value="KWZ79708.1"/>
    <property type="molecule type" value="Genomic_DNA"/>
</dbReference>
<gene>
    <name evidence="3" type="ORF">HMPREF3213_02484</name>
    <name evidence="2" type="ORF">SB48_HM08orf01433</name>
</gene>
<protein>
    <submittedName>
        <fullName evidence="3">Uncharacterized protein</fullName>
    </submittedName>
</protein>
<evidence type="ECO:0000313" key="3">
    <source>
        <dbReference type="EMBL" id="KWZ79708.1"/>
    </source>
</evidence>
<reference evidence="4" key="2">
    <citation type="submission" date="2015-01" db="EMBL/GenBank/DDBJ databases">
        <title>Comparative genome analysis of Bacillus coagulans HM-08, Clostridium butyricum HM-68, Bacillus subtilis HM-66 and Bacillus paralicheniformis BL-09.</title>
        <authorList>
            <person name="Zhang H."/>
        </authorList>
    </citation>
    <scope>NUCLEOTIDE SEQUENCE [LARGE SCALE GENOMIC DNA]</scope>
    <source>
        <strain evidence="4">HM-08</strain>
    </source>
</reference>
<dbReference type="GeneID" id="93258775"/>
<evidence type="ECO:0000256" key="1">
    <source>
        <dbReference type="SAM" id="Phobius"/>
    </source>
</evidence>
<evidence type="ECO:0000313" key="4">
    <source>
        <dbReference type="Proteomes" id="UP000032024"/>
    </source>
</evidence>
<proteinExistence type="predicted"/>
<dbReference type="RefSeq" id="WP_014097345.1">
    <property type="nucleotide sequence ID" value="NZ_CP010525.1"/>
</dbReference>
<reference evidence="5" key="4">
    <citation type="submission" date="2016-01" db="EMBL/GenBank/DDBJ databases">
        <authorList>
            <person name="Mitreva M."/>
            <person name="Pepin K.H."/>
            <person name="Mihindukulasuriya K.A."/>
            <person name="Fulton R."/>
            <person name="Fronick C."/>
            <person name="O'Laughlin M."/>
            <person name="Miner T."/>
            <person name="Herter B."/>
            <person name="Rosa B.A."/>
            <person name="Cordes M."/>
            <person name="Tomlinson C."/>
            <person name="Wollam A."/>
            <person name="Palsikar V.B."/>
            <person name="Mardis E.R."/>
            <person name="Wilson R.K."/>
        </authorList>
    </citation>
    <scope>NUCLEOTIDE SEQUENCE [LARGE SCALE GENOMIC DNA]</scope>
    <source>
        <strain evidence="5">GED7749B</strain>
    </source>
</reference>
<reference evidence="3" key="3">
    <citation type="submission" date="2016-01" db="EMBL/GenBank/DDBJ databases">
        <authorList>
            <person name="Oliw E.H."/>
        </authorList>
    </citation>
    <scope>NUCLEOTIDE SEQUENCE [LARGE SCALE GENOMIC DNA]</scope>
    <source>
        <strain evidence="3">GED7749B</strain>
    </source>
</reference>
<organism evidence="3 5">
    <name type="scientific">Heyndrickxia coagulans</name>
    <name type="common">Weizmannia coagulans</name>
    <dbReference type="NCBI Taxonomy" id="1398"/>
    <lineage>
        <taxon>Bacteria</taxon>
        <taxon>Bacillati</taxon>
        <taxon>Bacillota</taxon>
        <taxon>Bacilli</taxon>
        <taxon>Bacillales</taxon>
        <taxon>Bacillaceae</taxon>
        <taxon>Heyndrickxia</taxon>
    </lineage>
</organism>
<sequence>MKKIGEILYLIGIPLVLAFGLIISHYYPFLLPVSTFGLFGLYMFLFSPFKKIFARILFITVFIVNLIGSVLLYFA</sequence>
<keyword evidence="1" id="KW-0472">Membrane</keyword>
<dbReference type="STRING" id="1398.AB434_0241"/>
<dbReference type="Pfam" id="PF19395">
    <property type="entry name" value="DUF5970"/>
    <property type="match status" value="1"/>
</dbReference>
<dbReference type="AlphaFoldDB" id="A0A0C5C554"/>
<reference evidence="2" key="1">
    <citation type="submission" date="2015-01" db="EMBL/GenBank/DDBJ databases">
        <title>Comparative genome analysis of Bacillus coagulans HM-08, Clostridium butyricum HM-68, Bacillus subtilis HM-66 and Bacillus licheniformis BL-09.</title>
        <authorList>
            <person name="Zhang H."/>
        </authorList>
    </citation>
    <scope>NUCLEOTIDE SEQUENCE [LARGE SCALE GENOMIC DNA]</scope>
    <source>
        <strain evidence="2">HM-08</strain>
    </source>
</reference>
<dbReference type="PATRIC" id="fig|1398.18.peg.953"/>
<name>A0A0C5C554_HEYCO</name>
<evidence type="ECO:0000313" key="2">
    <source>
        <dbReference type="EMBL" id="AJO21729.1"/>
    </source>
</evidence>
<dbReference type="Proteomes" id="UP000070376">
    <property type="component" value="Unassembled WGS sequence"/>
</dbReference>
<dbReference type="EMBL" id="CP010525">
    <property type="protein sequence ID" value="AJO21729.1"/>
    <property type="molecule type" value="Genomic_DNA"/>
</dbReference>
<dbReference type="InterPro" id="IPR046013">
    <property type="entry name" value="DUF5970"/>
</dbReference>
<feature type="transmembrane region" description="Helical" evidence="1">
    <location>
        <begin position="7"/>
        <end position="23"/>
    </location>
</feature>
<keyword evidence="1" id="KW-1133">Transmembrane helix</keyword>
<accession>A0A0C5C554</accession>
<dbReference type="Proteomes" id="UP000032024">
    <property type="component" value="Chromosome"/>
</dbReference>
<evidence type="ECO:0000313" key="5">
    <source>
        <dbReference type="Proteomes" id="UP000070376"/>
    </source>
</evidence>
<feature type="transmembrane region" description="Helical" evidence="1">
    <location>
        <begin position="52"/>
        <end position="74"/>
    </location>
</feature>
<keyword evidence="1" id="KW-0812">Transmembrane</keyword>